<protein>
    <submittedName>
        <fullName evidence="1">Uncharacterized protein</fullName>
    </submittedName>
</protein>
<evidence type="ECO:0000313" key="1">
    <source>
        <dbReference type="EMBL" id="MBP1047895.1"/>
    </source>
</evidence>
<sequence>MKNNEKITQFYKEQLQFGYIESLTIYRDIEDENELVNNLKISFFSYPYTLGDKKLVMDFQNVKDLKIKDLDGLFKTVLSITDISSYQMEGINYRIVEDENSLFSFECKNFDFSVLDTSFEN</sequence>
<dbReference type="RefSeq" id="WP_209558671.1">
    <property type="nucleotide sequence ID" value="NZ_JAEDXU010000010.1"/>
</dbReference>
<accession>A0ABS4CMT1</accession>
<gene>
    <name evidence="1" type="ORF">I6N96_16510</name>
</gene>
<comment type="caution">
    <text evidence="1">The sequence shown here is derived from an EMBL/GenBank/DDBJ whole genome shotgun (WGS) entry which is preliminary data.</text>
</comment>
<dbReference type="EMBL" id="JAEDXU010000010">
    <property type="protein sequence ID" value="MBP1047895.1"/>
    <property type="molecule type" value="Genomic_DNA"/>
</dbReference>
<organism evidence="1 2">
    <name type="scientific">Enterococcus larvae</name>
    <dbReference type="NCBI Taxonomy" id="2794352"/>
    <lineage>
        <taxon>Bacteria</taxon>
        <taxon>Bacillati</taxon>
        <taxon>Bacillota</taxon>
        <taxon>Bacilli</taxon>
        <taxon>Lactobacillales</taxon>
        <taxon>Enterococcaceae</taxon>
        <taxon>Enterococcus</taxon>
    </lineage>
</organism>
<reference evidence="1 2" key="1">
    <citation type="submission" date="2020-12" db="EMBL/GenBank/DDBJ databases">
        <title>Vagococcus allomyrinae sp. nov. and Enterococcus lavae sp. nov., isolated from the larvae of Allomyrina dichotoma.</title>
        <authorList>
            <person name="Lee S.D."/>
        </authorList>
    </citation>
    <scope>NUCLEOTIDE SEQUENCE [LARGE SCALE GENOMIC DNA]</scope>
    <source>
        <strain evidence="1 2">BWM-S5</strain>
    </source>
</reference>
<evidence type="ECO:0000313" key="2">
    <source>
        <dbReference type="Proteomes" id="UP000673375"/>
    </source>
</evidence>
<name>A0ABS4CMT1_9ENTE</name>
<keyword evidence="2" id="KW-1185">Reference proteome</keyword>
<dbReference type="Proteomes" id="UP000673375">
    <property type="component" value="Unassembled WGS sequence"/>
</dbReference>
<proteinExistence type="predicted"/>